<evidence type="ECO:0000313" key="1">
    <source>
        <dbReference type="EMBL" id="RAK93315.1"/>
    </source>
</evidence>
<name>A0ACD1ISS8_9EURO</name>
<gene>
    <name evidence="1" type="ORF">BO79DRAFT_272808</name>
</gene>
<sequence>MTSTVISDTYTILAGLPASHRQCPFPNWKQLRNAVQAIYTQLEQHNWSGNQWLALTDMSQAAIEKLNEDHGLLAGISVRFTWIGTTGLLKVAAGAPHHFTTTEIFRYIDSQCFEMGVPRTQLTWGMAVTLPDQAASPQGKQPDACVFPPNRQPMRGQCNGWPSLVVETGVSESLTKLCRDATWWFQNSLGDTRIVILLAINAGSRELRVEKWQLVPSGRLVTRHLIEELRQRPGLIPPLGQQPAGVQTAFCVQEVVITPESIMGQPLVIPFRAMFDRQPNGAERDIIIDNEGFREISRFL</sequence>
<dbReference type="Proteomes" id="UP000249748">
    <property type="component" value="Unassembled WGS sequence"/>
</dbReference>
<organism evidence="1 2">
    <name type="scientific">Aspergillus costaricaensis CBS 115574</name>
    <dbReference type="NCBI Taxonomy" id="1448317"/>
    <lineage>
        <taxon>Eukaryota</taxon>
        <taxon>Fungi</taxon>
        <taxon>Dikarya</taxon>
        <taxon>Ascomycota</taxon>
        <taxon>Pezizomycotina</taxon>
        <taxon>Eurotiomycetes</taxon>
        <taxon>Eurotiomycetidae</taxon>
        <taxon>Eurotiales</taxon>
        <taxon>Aspergillaceae</taxon>
        <taxon>Aspergillus</taxon>
        <taxon>Aspergillus subgen. Circumdati</taxon>
    </lineage>
</organism>
<dbReference type="EMBL" id="KZ824537">
    <property type="protein sequence ID" value="RAK93315.1"/>
    <property type="molecule type" value="Genomic_DNA"/>
</dbReference>
<protein>
    <submittedName>
        <fullName evidence="1">Uncharacterized protein</fullName>
    </submittedName>
</protein>
<keyword evidence="2" id="KW-1185">Reference proteome</keyword>
<accession>A0ACD1ISS8</accession>
<reference evidence="1" key="1">
    <citation type="submission" date="2018-02" db="EMBL/GenBank/DDBJ databases">
        <title>The genomes of Aspergillus section Nigri reveals drivers in fungal speciation.</title>
        <authorList>
            <consortium name="DOE Joint Genome Institute"/>
            <person name="Vesth T.C."/>
            <person name="Nybo J."/>
            <person name="Theobald S."/>
            <person name="Brandl J."/>
            <person name="Frisvad J.C."/>
            <person name="Nielsen K.F."/>
            <person name="Lyhne E.K."/>
            <person name="Kogle M.E."/>
            <person name="Kuo A."/>
            <person name="Riley R."/>
            <person name="Clum A."/>
            <person name="Nolan M."/>
            <person name="Lipzen A."/>
            <person name="Salamov A."/>
            <person name="Henrissat B."/>
            <person name="Wiebenga A."/>
            <person name="De vries R.P."/>
            <person name="Grigoriev I.V."/>
            <person name="Mortensen U.H."/>
            <person name="Andersen M.R."/>
            <person name="Baker S.E."/>
        </authorList>
    </citation>
    <scope>NUCLEOTIDE SEQUENCE</scope>
    <source>
        <strain evidence="1">CBS 115574</strain>
    </source>
</reference>
<proteinExistence type="predicted"/>
<evidence type="ECO:0000313" key="2">
    <source>
        <dbReference type="Proteomes" id="UP000249748"/>
    </source>
</evidence>